<dbReference type="Proteomes" id="UP000694044">
    <property type="component" value="Unassembled WGS sequence"/>
</dbReference>
<evidence type="ECO:0000313" key="3">
    <source>
        <dbReference type="Proteomes" id="UP000694044"/>
    </source>
</evidence>
<sequence>MNACPPVLTTAFVVCRGCLGVHGVESLSHVVSRLDEYLNTFSLHWTVPRACDAGLSRRGLEYLAARDPDWEDGHDAAPLPSDQTKLAQCHVGAALRCAAENGHTAVVEWLYWIVRDERRGVSIIRDAAQLASKAGHAKVAKQLERKLKRPREAKSNTQTKKKSKRRRRRY</sequence>
<reference evidence="2" key="1">
    <citation type="submission" date="2021-02" db="EMBL/GenBank/DDBJ databases">
        <authorList>
            <person name="Palmer J.M."/>
        </authorList>
    </citation>
    <scope>NUCLEOTIDE SEQUENCE</scope>
    <source>
        <strain evidence="2">SCRP734</strain>
    </source>
</reference>
<evidence type="ECO:0000256" key="1">
    <source>
        <dbReference type="SAM" id="MobiDB-lite"/>
    </source>
</evidence>
<protein>
    <recommendedName>
        <fullName evidence="4">Ankyrin repeat protein</fullName>
    </recommendedName>
</protein>
<feature type="compositionally biased region" description="Basic residues" evidence="1">
    <location>
        <begin position="159"/>
        <end position="170"/>
    </location>
</feature>
<feature type="region of interest" description="Disordered" evidence="1">
    <location>
        <begin position="139"/>
        <end position="170"/>
    </location>
</feature>
<proteinExistence type="predicted"/>
<comment type="caution">
    <text evidence="2">The sequence shown here is derived from an EMBL/GenBank/DDBJ whole genome shotgun (WGS) entry which is preliminary data.</text>
</comment>
<gene>
    <name evidence="2" type="ORF">PHYPSEUDO_010358</name>
</gene>
<accession>A0A8T1WBP4</accession>
<keyword evidence="3" id="KW-1185">Reference proteome</keyword>
<dbReference type="OrthoDB" id="60283at2759"/>
<name>A0A8T1WBP4_9STRA</name>
<evidence type="ECO:0008006" key="4">
    <source>
        <dbReference type="Google" id="ProtNLM"/>
    </source>
</evidence>
<dbReference type="AlphaFoldDB" id="A0A8T1WBP4"/>
<organism evidence="2 3">
    <name type="scientific">Phytophthora pseudosyringae</name>
    <dbReference type="NCBI Taxonomy" id="221518"/>
    <lineage>
        <taxon>Eukaryota</taxon>
        <taxon>Sar</taxon>
        <taxon>Stramenopiles</taxon>
        <taxon>Oomycota</taxon>
        <taxon>Peronosporomycetes</taxon>
        <taxon>Peronosporales</taxon>
        <taxon>Peronosporaceae</taxon>
        <taxon>Phytophthora</taxon>
    </lineage>
</organism>
<dbReference type="EMBL" id="JAGDFM010000044">
    <property type="protein sequence ID" value="KAG7389473.1"/>
    <property type="molecule type" value="Genomic_DNA"/>
</dbReference>
<feature type="compositionally biased region" description="Basic and acidic residues" evidence="1">
    <location>
        <begin position="141"/>
        <end position="154"/>
    </location>
</feature>
<evidence type="ECO:0000313" key="2">
    <source>
        <dbReference type="EMBL" id="KAG7389473.1"/>
    </source>
</evidence>